<name>A0A2N1MT86_9GLOM</name>
<dbReference type="AlphaFoldDB" id="A0A2N1MT86"/>
<keyword evidence="2" id="KW-0472">Membrane</keyword>
<accession>A0A2N1MT86</accession>
<comment type="caution">
    <text evidence="3">The sequence shown here is derived from an EMBL/GenBank/DDBJ whole genome shotgun (WGS) entry which is preliminary data.</text>
</comment>
<evidence type="ECO:0000256" key="1">
    <source>
        <dbReference type="SAM" id="MobiDB-lite"/>
    </source>
</evidence>
<dbReference type="VEuPathDB" id="FungiDB:FUN_004214"/>
<evidence type="ECO:0000313" key="3">
    <source>
        <dbReference type="EMBL" id="PKK64839.1"/>
    </source>
</evidence>
<feature type="region of interest" description="Disordered" evidence="1">
    <location>
        <begin position="56"/>
        <end position="87"/>
    </location>
</feature>
<evidence type="ECO:0000256" key="2">
    <source>
        <dbReference type="SAM" id="Phobius"/>
    </source>
</evidence>
<dbReference type="EMBL" id="LLXL01001369">
    <property type="protein sequence ID" value="PKK64839.1"/>
    <property type="molecule type" value="Genomic_DNA"/>
</dbReference>
<reference evidence="3 4" key="1">
    <citation type="submission" date="2016-04" db="EMBL/GenBank/DDBJ databases">
        <title>Genome analyses suggest a sexual origin of heterokaryosis in a supposedly ancient asexual fungus.</title>
        <authorList>
            <person name="Ropars J."/>
            <person name="Sedzielewska K."/>
            <person name="Noel J."/>
            <person name="Charron P."/>
            <person name="Farinelli L."/>
            <person name="Marton T."/>
            <person name="Kruger M."/>
            <person name="Pelin A."/>
            <person name="Brachmann A."/>
            <person name="Corradi N."/>
        </authorList>
    </citation>
    <scope>NUCLEOTIDE SEQUENCE [LARGE SCALE GENOMIC DNA]</scope>
    <source>
        <strain evidence="3 4">C2</strain>
    </source>
</reference>
<keyword evidence="2" id="KW-1133">Transmembrane helix</keyword>
<proteinExistence type="predicted"/>
<keyword evidence="2" id="KW-0812">Transmembrane</keyword>
<protein>
    <submittedName>
        <fullName evidence="3">Uncharacterized protein</fullName>
    </submittedName>
</protein>
<evidence type="ECO:0000313" key="4">
    <source>
        <dbReference type="Proteomes" id="UP000233469"/>
    </source>
</evidence>
<feature type="transmembrane region" description="Helical" evidence="2">
    <location>
        <begin position="94"/>
        <end position="111"/>
    </location>
</feature>
<dbReference type="Proteomes" id="UP000233469">
    <property type="component" value="Unassembled WGS sequence"/>
</dbReference>
<organism evidence="3 4">
    <name type="scientific">Rhizophagus irregularis</name>
    <dbReference type="NCBI Taxonomy" id="588596"/>
    <lineage>
        <taxon>Eukaryota</taxon>
        <taxon>Fungi</taxon>
        <taxon>Fungi incertae sedis</taxon>
        <taxon>Mucoromycota</taxon>
        <taxon>Glomeromycotina</taxon>
        <taxon>Glomeromycetes</taxon>
        <taxon>Glomerales</taxon>
        <taxon>Glomeraceae</taxon>
        <taxon>Rhizophagus</taxon>
    </lineage>
</organism>
<gene>
    <name evidence="3" type="ORF">RhiirC2_756023</name>
</gene>
<feature type="compositionally biased region" description="Low complexity" evidence="1">
    <location>
        <begin position="61"/>
        <end position="87"/>
    </location>
</feature>
<reference evidence="3 4" key="2">
    <citation type="submission" date="2017-10" db="EMBL/GenBank/DDBJ databases">
        <title>Extensive intraspecific genome diversity in a model arbuscular mycorrhizal fungus.</title>
        <authorList>
            <person name="Chen E.C.H."/>
            <person name="Morin E."/>
            <person name="Baudet D."/>
            <person name="Noel J."/>
            <person name="Ndikumana S."/>
            <person name="Charron P."/>
            <person name="St-Onge C."/>
            <person name="Giorgi J."/>
            <person name="Grigoriev I.V."/>
            <person name="Roux C."/>
            <person name="Martin F.M."/>
            <person name="Corradi N."/>
        </authorList>
    </citation>
    <scope>NUCLEOTIDE SEQUENCE [LARGE SCALE GENOMIC DNA]</scope>
    <source>
        <strain evidence="3 4">C2</strain>
    </source>
</reference>
<dbReference type="VEuPathDB" id="FungiDB:RhiirA1_387998"/>
<sequence length="113" mass="12462">MTDVDVNVIKYYFQRENSGGVIIDGDLFYINTNGTLKIDGYGFDSEIKTINLETFKQKGTPSSPSSPLSPFSPSSPSTPSNESESASESSQKNLVLLYQVILTLFQIIMLLQN</sequence>